<feature type="transmembrane region" description="Helical" evidence="1">
    <location>
        <begin position="323"/>
        <end position="346"/>
    </location>
</feature>
<evidence type="ECO:0000313" key="3">
    <source>
        <dbReference type="Proteomes" id="UP000580856"/>
    </source>
</evidence>
<feature type="transmembrane region" description="Helical" evidence="1">
    <location>
        <begin position="383"/>
        <end position="399"/>
    </location>
</feature>
<dbReference type="Proteomes" id="UP000580856">
    <property type="component" value="Unassembled WGS sequence"/>
</dbReference>
<feature type="transmembrane region" description="Helical" evidence="1">
    <location>
        <begin position="212"/>
        <end position="235"/>
    </location>
</feature>
<comment type="caution">
    <text evidence="2">The sequence shown here is derived from an EMBL/GenBank/DDBJ whole genome shotgun (WGS) entry which is preliminary data.</text>
</comment>
<protein>
    <recommendedName>
        <fullName evidence="4">Glycosyltransferase RgtA/B/C/D-like domain-containing protein</fullName>
    </recommendedName>
</protein>
<keyword evidence="1" id="KW-0812">Transmembrane</keyword>
<feature type="transmembrane region" description="Helical" evidence="1">
    <location>
        <begin position="131"/>
        <end position="151"/>
    </location>
</feature>
<evidence type="ECO:0008006" key="4">
    <source>
        <dbReference type="Google" id="ProtNLM"/>
    </source>
</evidence>
<feature type="transmembrane region" description="Helical" evidence="1">
    <location>
        <begin position="7"/>
        <end position="26"/>
    </location>
</feature>
<keyword evidence="1" id="KW-1133">Transmembrane helix</keyword>
<accession>A0A846QS76</accession>
<name>A0A846QS76_9BACT</name>
<reference evidence="2 3" key="1">
    <citation type="submission" date="2020-03" db="EMBL/GenBank/DDBJ databases">
        <title>Genomic Encyclopedia of Type Strains, Phase IV (KMG-IV): sequencing the most valuable type-strain genomes for metagenomic binning, comparative biology and taxonomic classification.</title>
        <authorList>
            <person name="Goeker M."/>
        </authorList>
    </citation>
    <scope>NUCLEOTIDE SEQUENCE [LARGE SCALE GENOMIC DNA]</scope>
    <source>
        <strain evidence="2 3">DSM 24233</strain>
    </source>
</reference>
<proteinExistence type="predicted"/>
<sequence length="535" mass="57855">MIENRNGLWPWAVAAILGVGVGARLVQVTGDGFGYDDYALMEGVDGPFGQYARAGAYLLPTRLVCWLVYRLLGGELWCFLLPAVLVGVGTLFVVREGLARHWPERFELHAVVLGLLAFSTHGLYVSGYASVTYAVSFFVACWLFFVFLTLAERDFGRREAVAHALLFVPAAFFSNVTILVPVGVGGAAALAVRLVREPGMRGVGPVVRALASMWPLAVFFVVHAALWYAFPFANLGHDARPDMRAYFLASSGFSDGGVLGVARFVVHGGLIMILQAFRQSVDGVLTMRGNLMMLKILAGVCAGCVAVVAFSRLGDGRLSRRALFVWAYLILLFVVTAAGGVAGVFPYGNLRYADALLLPMCVALATTFSPVQRVQPDVSRSTAAVVCLAVAAFGVFLVFRNHDELVRVRESNHSVLTVVRKADVPHIFYAAFQRPVLLARAPEIVRDGVPMGWGAVYGQTAPAEAALAVLDALPPAVIVIAPSRHSFDTAYSAYAEAFAQRGYRLTKYKDGANIWAAMFEWIGDEPPEWNAAPGR</sequence>
<feature type="transmembrane region" description="Helical" evidence="1">
    <location>
        <begin position="106"/>
        <end position="125"/>
    </location>
</feature>
<dbReference type="AlphaFoldDB" id="A0A846QS76"/>
<feature type="transmembrane region" description="Helical" evidence="1">
    <location>
        <begin position="67"/>
        <end position="94"/>
    </location>
</feature>
<keyword evidence="1" id="KW-0472">Membrane</keyword>
<keyword evidence="3" id="KW-1185">Reference proteome</keyword>
<dbReference type="EMBL" id="JAATJA010000004">
    <property type="protein sequence ID" value="NJB69223.1"/>
    <property type="molecule type" value="Genomic_DNA"/>
</dbReference>
<evidence type="ECO:0000256" key="1">
    <source>
        <dbReference type="SAM" id="Phobius"/>
    </source>
</evidence>
<feature type="transmembrane region" description="Helical" evidence="1">
    <location>
        <begin position="163"/>
        <end position="192"/>
    </location>
</feature>
<feature type="transmembrane region" description="Helical" evidence="1">
    <location>
        <begin position="256"/>
        <end position="277"/>
    </location>
</feature>
<organism evidence="2 3">
    <name type="scientific">Desulfobaculum xiamenense</name>
    <dbReference type="NCBI Taxonomy" id="995050"/>
    <lineage>
        <taxon>Bacteria</taxon>
        <taxon>Pseudomonadati</taxon>
        <taxon>Thermodesulfobacteriota</taxon>
        <taxon>Desulfovibrionia</taxon>
        <taxon>Desulfovibrionales</taxon>
        <taxon>Desulfovibrionaceae</taxon>
        <taxon>Desulfobaculum</taxon>
    </lineage>
</organism>
<feature type="transmembrane region" description="Helical" evidence="1">
    <location>
        <begin position="289"/>
        <end position="311"/>
    </location>
</feature>
<dbReference type="RefSeq" id="WP_167942312.1">
    <property type="nucleotide sequence ID" value="NZ_JAATJA010000004.1"/>
</dbReference>
<evidence type="ECO:0000313" key="2">
    <source>
        <dbReference type="EMBL" id="NJB69223.1"/>
    </source>
</evidence>
<gene>
    <name evidence="2" type="ORF">GGQ74_002920</name>
</gene>